<organism evidence="1 2">
    <name type="scientific">Symbiodinium pilosum</name>
    <name type="common">Dinoflagellate</name>
    <dbReference type="NCBI Taxonomy" id="2952"/>
    <lineage>
        <taxon>Eukaryota</taxon>
        <taxon>Sar</taxon>
        <taxon>Alveolata</taxon>
        <taxon>Dinophyceae</taxon>
        <taxon>Suessiales</taxon>
        <taxon>Symbiodiniaceae</taxon>
        <taxon>Symbiodinium</taxon>
    </lineage>
</organism>
<dbReference type="SUPFAM" id="SSF56672">
    <property type="entry name" value="DNA/RNA polymerases"/>
    <property type="match status" value="1"/>
</dbReference>
<dbReference type="Proteomes" id="UP000649617">
    <property type="component" value="Unassembled WGS sequence"/>
</dbReference>
<accession>A0A812Y041</accession>
<dbReference type="EMBL" id="CAJNIZ010046515">
    <property type="protein sequence ID" value="CAE7750351.1"/>
    <property type="molecule type" value="Genomic_DNA"/>
</dbReference>
<proteinExistence type="predicted"/>
<dbReference type="OrthoDB" id="422664at2759"/>
<evidence type="ECO:0008006" key="3">
    <source>
        <dbReference type="Google" id="ProtNLM"/>
    </source>
</evidence>
<dbReference type="CDD" id="cd09272">
    <property type="entry name" value="RNase_HI_RT_Ty1"/>
    <property type="match status" value="1"/>
</dbReference>
<sequence length="752" mass="85188">MSRTTSQFLFSWWKSRCFPWRQTRKLERDGGTELMKEELDIETKREQDGLDFDHKHEFYRNRLRQDERAAHEARVSKLMVVPDVALKKAANEDLYTENVEELLENLKGPLTVTHTVALVEVKKHLAKWIPSLEKEIGNLEGNGTLKRIPLAKAKELQDKGELVIVPGKTVHTVKPPDPVKANEVSNEEEATPAWFKRKSRMVICGNFIKNEVEVYAAAANAESVRCALSVAAKKRWLAAISDINQAFTLTPISEADTRYAVLAPKVLAEAGCVPPGTAYLAERLLYGLREAPRLWGGFRDKRFRNAKIKIGDGVFRLIQLETDAAVWKLVRDDPLKTLEEFATVEALALVIVYVDDVMFLGDEEMILALYAWVTEGAEGEQCGWKCSALEFVREKPVRYLGMELRCKVRASSRSSMPVKEDTLRTFFENTKLKKEQYRKSPRQEKLCRWSLMMKKGQSASLPRTSQLDWPKRPEAALKLAELARKYLAGTRTLGLTFVGVGEPVTVYTDTSYAPQAGKSHGCIATALFGSFVMWRSAKQPVISLSVAEAELDEVVAGFQQGLSIKTWIEEVIPNIGVRMKVDNTAALGLASTSPGSWRTRHLRVRARFLRQEAAEGRLELPLEKAKRRTWERSRMSSAEEFLGGVCQGPLDSEIAIKLMTVDGSLEFYGSILRLHWTERKKKANVRRRRRARVSEVLVIRNMYYLEDQQYGPGSCPDGFLLLIHYLIWMVRLYGYLTSVAVVRDIGRDGVEA</sequence>
<evidence type="ECO:0000313" key="2">
    <source>
        <dbReference type="Proteomes" id="UP000649617"/>
    </source>
</evidence>
<reference evidence="1" key="1">
    <citation type="submission" date="2021-02" db="EMBL/GenBank/DDBJ databases">
        <authorList>
            <person name="Dougan E. K."/>
            <person name="Rhodes N."/>
            <person name="Thang M."/>
            <person name="Chan C."/>
        </authorList>
    </citation>
    <scope>NUCLEOTIDE SEQUENCE</scope>
</reference>
<dbReference type="AlphaFoldDB" id="A0A812Y041"/>
<keyword evidence="2" id="KW-1185">Reference proteome</keyword>
<evidence type="ECO:0000313" key="1">
    <source>
        <dbReference type="EMBL" id="CAE7750351.1"/>
    </source>
</evidence>
<gene>
    <name evidence="1" type="ORF">SPIL2461_LOCUS21716</name>
</gene>
<name>A0A812Y041_SYMPI</name>
<protein>
    <recommendedName>
        <fullName evidence="3">Copia protein</fullName>
    </recommendedName>
</protein>
<comment type="caution">
    <text evidence="1">The sequence shown here is derived from an EMBL/GenBank/DDBJ whole genome shotgun (WGS) entry which is preliminary data.</text>
</comment>
<dbReference type="InterPro" id="IPR043502">
    <property type="entry name" value="DNA/RNA_pol_sf"/>
</dbReference>